<dbReference type="InterPro" id="IPR036291">
    <property type="entry name" value="NAD(P)-bd_dom_sf"/>
</dbReference>
<feature type="domain" description="PKS/mFAS DH" evidence="8">
    <location>
        <begin position="1294"/>
        <end position="1559"/>
    </location>
</feature>
<dbReference type="Gene3D" id="3.30.70.3290">
    <property type="match status" value="1"/>
</dbReference>
<keyword evidence="3" id="KW-0808">Transferase</keyword>
<feature type="region of interest" description="N-terminal hotdog fold" evidence="5">
    <location>
        <begin position="1294"/>
        <end position="1412"/>
    </location>
</feature>
<gene>
    <name evidence="9" type="ORF">SK854_33695</name>
</gene>
<reference evidence="9 10" key="2">
    <citation type="submission" date="2023-11" db="EMBL/GenBank/DDBJ databases">
        <authorList>
            <person name="Lara A.C."/>
            <person name="Chronakova A."/>
        </authorList>
    </citation>
    <scope>NUCLEOTIDE SEQUENCE [LARGE SCALE GENOMIC DNA]</scope>
    <source>
        <strain evidence="9 10">BCCO 10_0061</strain>
    </source>
</reference>
<dbReference type="InterPro" id="IPR032821">
    <property type="entry name" value="PKS_assoc"/>
</dbReference>
<dbReference type="PROSITE" id="PS00606">
    <property type="entry name" value="KS3_1"/>
    <property type="match status" value="1"/>
</dbReference>
<dbReference type="SMART" id="SM00825">
    <property type="entry name" value="PKS_KS"/>
    <property type="match status" value="1"/>
</dbReference>
<dbReference type="InterPro" id="IPR009081">
    <property type="entry name" value="PP-bd_ACP"/>
</dbReference>
<reference evidence="9 10" key="1">
    <citation type="submission" date="2023-11" db="EMBL/GenBank/DDBJ databases">
        <title>Lentzea sokolovensis, sp. nov., Lentzea kristufkii, sp. nov., and Lentzea miocenensis, sp. nov., rare actinobacteria from Sokolov Coal Basin, Miocene lacustrine sediment, Czech Republic.</title>
        <authorList>
            <person name="Lara A."/>
            <person name="Kotroba L."/>
            <person name="Nouioui I."/>
            <person name="Neumann-Schaal M."/>
            <person name="Mast Y."/>
            <person name="Chronakova A."/>
        </authorList>
    </citation>
    <scope>NUCLEOTIDE SEQUENCE [LARGE SCALE GENOMIC DNA]</scope>
    <source>
        <strain evidence="9 10">BCCO 10_0061</strain>
    </source>
</reference>
<dbReference type="InterPro" id="IPR020807">
    <property type="entry name" value="PKS_DH"/>
</dbReference>
<evidence type="ECO:0000313" key="9">
    <source>
        <dbReference type="EMBL" id="MDX8147107.1"/>
    </source>
</evidence>
<dbReference type="InterPro" id="IPR011032">
    <property type="entry name" value="GroES-like_sf"/>
</dbReference>
<name>A0ABU4V6X1_9PSEU</name>
<evidence type="ECO:0000256" key="5">
    <source>
        <dbReference type="PROSITE-ProRule" id="PRU01363"/>
    </source>
</evidence>
<dbReference type="PROSITE" id="PS50075">
    <property type="entry name" value="CARRIER"/>
    <property type="match status" value="1"/>
</dbReference>
<sequence>MTSQRAETEAVETESADIAIIGMSCRFPGANNPDEFWARVQEGKEQLTVFSEDELRQAGVPEEFVANASYIRTTSLIDGADRFDAAFFGITPREAELMDPQHRLFLELCWLALENAGYDPHRHSGDIGVFAGAARNTYLRNNVGPLLNAADSLDGSVRGLQADIGNYGDFLATRVSYKLGLQGPSLNVQTACSTSLVAVHLACQSLLSGDSDIALAGGVAVLSPQVNGYFYEEGSISSADGHCRPFDARANGTVFGNGAGVVALKRLDEAQADGDNVIAVIKGSAINNDGGDKMSYSAPGLKGQARVITQALHVAEVDARTIGYVETHGTGTSLGDPLEIAALTEGFRVGHVARPFCAIGAVKAQIGHLGAAAGIAGLIKAALVVHHGVIPPMVNFSEPNARVAFAGSPFYVPTAPSGWTGVRRAAVSSFGIGGTNAHAVLEQPPARATAHAKSAPVPVVLSARTPRDLDRLRTALADHLERRPQNAVADVAGTLALGRARMRHRIGIAASDVREAAERLRALDVEDAVRDCEAATELPVVFAFPGQGSQFAGMTRTLYRTDVNFRTALDRCAAAFAPLLPRDIREVIHAEDGGAESDAPILRTVDRTEWTQPALFAVEYALARSMMDSGITPVAMIGHSVGEYAAACLAGVFSLDDAAKLIAARGTLMERTAPGAMLAVGVDEDRVRPLLPEGVDIAAVNKPGQCVIAGPPEEIARCAASLAAEGVVVSRLKTNRAFHSALVEPVLDEFRAVLAEVAFHRPTLRFVSNLTGDWADPDRVTDPAYWVDHARSPVRFALGARTLHTLGPVVVAEVGPGRTLAGFLRDAAAGVRTVTPWVQGRSDTASMAEVLALLWTHGAHVDWAPRFPVGSWSRAALPGYPFDGASYWLHPPRPESTPDPAPSAGTWLRVPSWAPAPAAQLSAAPRRRHVLALVPTHDDDLLLALSADHEVVPVVAGDLDLDHVADSVDTVVLHTPGRTGVYDPTTDSVRETLRTEVFPLLRIVSALAKRPGTARLDVVVVTGTRPDHCPELALLDGPRKVLPQEYPNVRVTTVRTDQAAQAADELAHLTDGNEVAYLDGVRHVLRHEPADPSGEAPMWRPGGTYLLTGGLGGIGLALAHEAAATPGVTLVLLQRSAPDRKHEQALRLLRAAGAEVVVAEADVTDAVAIRRVRADHGPFTGIVHCAGVPGGRLIEAMDHDEMARVLGPKVDGVLVLDEFAADEHTGWMVLCSSMSSVLGGVGQTAYCSANAFLDAYAGFRTARGRRVQALSFDVWGDVGMAVKAAGDATEAFDHPLFLDRERIGQHVVYRTRFSRAADWVVDEHRVGEHGLLPGTAIVEYLRAAAADHLGADHIEITGLDLLRPVVVPEGTEIETEIRVDARAGEVSLHSRLPGRSWALHAHAGIAVFNPDATSGADLFPPDAVGRQGTAPRSDMLTFGPRWDNVVRTAAIGADEVHAECALAERFGADTERFGLHPALLDTAAGALVASLGQSVHLPMSYERIRVHRGMPGLVRSRTVRRVGDDGVLRLDVLVLTEDGEPVVEFEGYTLRRIDGAAPGFDPDVLAGPANERLAVESAGDLSTLRFVPSERAAPRPDEVEIEVVTTGLNFKEVLIATGMLDLGGDFRYGLECAGVVSAVGSAVTTVRPGDAVMALGESCFSRYAVVKASLTAPIPADTSFSQATSIPVAFATAYDALVNLGRLRRGERVLIHSATGGVGLAALQVAAHVGAEVIASAGSPRKRELLAAMGVTAVVDSRSPDFEADVIASGGVDVVLNSLAGDRIAAGLRTLRPYGRFVEIGKRDVLAGTMVDLRLLEHGISFSVYNPDTASAAFAACWQKVADLVRRGVLKPLPVTEFAVEDVAGAFTHMSRGQHIGKVVVVREHAHVPRDRSREDAPAHQEVITSATGTAAVRRAFALAAPHVLVTPRREVSGSDDLLVAGHVLEAMDTARSERKHSRGDLPYDFVAPEGDTEQVLADIWSDLLGIAPVGRMDRFLDLGGDSLGATQVVARVRARLGVRIGPADVLEDQPLRKLAAVLDERVAVLDEPAAAGTETGFL</sequence>
<dbReference type="InterPro" id="IPR014031">
    <property type="entry name" value="Ketoacyl_synth_C"/>
</dbReference>
<dbReference type="Pfam" id="PF00698">
    <property type="entry name" value="Acyl_transf_1"/>
    <property type="match status" value="1"/>
</dbReference>
<keyword evidence="1" id="KW-0596">Phosphopantetheine</keyword>
<dbReference type="SUPFAM" id="SSF53901">
    <property type="entry name" value="Thiolase-like"/>
    <property type="match status" value="1"/>
</dbReference>
<dbReference type="PROSITE" id="PS00012">
    <property type="entry name" value="PHOSPHOPANTETHEINE"/>
    <property type="match status" value="1"/>
</dbReference>
<dbReference type="Gene3D" id="3.40.366.10">
    <property type="entry name" value="Malonyl-Coenzyme A Acyl Carrier Protein, domain 2"/>
    <property type="match status" value="1"/>
</dbReference>
<dbReference type="InterPro" id="IPR042104">
    <property type="entry name" value="PKS_dehydratase_sf"/>
</dbReference>
<dbReference type="PANTHER" id="PTHR43775">
    <property type="entry name" value="FATTY ACID SYNTHASE"/>
    <property type="match status" value="1"/>
</dbReference>
<evidence type="ECO:0000256" key="3">
    <source>
        <dbReference type="ARBA" id="ARBA00022679"/>
    </source>
</evidence>
<dbReference type="Pfam" id="PF21089">
    <property type="entry name" value="PKS_DH_N"/>
    <property type="match status" value="1"/>
</dbReference>
<dbReference type="InterPro" id="IPR016039">
    <property type="entry name" value="Thiolase-like"/>
</dbReference>
<dbReference type="InterPro" id="IPR049551">
    <property type="entry name" value="PKS_DH_C"/>
</dbReference>
<dbReference type="InterPro" id="IPR014030">
    <property type="entry name" value="Ketoacyl_synth_N"/>
</dbReference>
<feature type="active site" description="Proton acceptor; for dehydratase activity" evidence="5">
    <location>
        <position position="1324"/>
    </location>
</feature>
<dbReference type="InterPro" id="IPR050091">
    <property type="entry name" value="PKS_NRPS_Biosynth_Enz"/>
</dbReference>
<dbReference type="SMART" id="SM00823">
    <property type="entry name" value="PKS_PP"/>
    <property type="match status" value="1"/>
</dbReference>
<dbReference type="Pfam" id="PF16197">
    <property type="entry name" value="KAsynt_C_assoc"/>
    <property type="match status" value="1"/>
</dbReference>
<dbReference type="InterPro" id="IPR036736">
    <property type="entry name" value="ACP-like_sf"/>
</dbReference>
<dbReference type="PANTHER" id="PTHR43775:SF37">
    <property type="entry name" value="SI:DKEY-61P9.11"/>
    <property type="match status" value="1"/>
</dbReference>
<feature type="domain" description="Carrier" evidence="6">
    <location>
        <begin position="1968"/>
        <end position="2043"/>
    </location>
</feature>
<dbReference type="Gene3D" id="3.90.180.10">
    <property type="entry name" value="Medium-chain alcohol dehydrogenases, catalytic domain"/>
    <property type="match status" value="1"/>
</dbReference>
<dbReference type="InterPro" id="IPR013968">
    <property type="entry name" value="PKS_KR"/>
</dbReference>
<dbReference type="SUPFAM" id="SSF47336">
    <property type="entry name" value="ACP-like"/>
    <property type="match status" value="1"/>
</dbReference>
<evidence type="ECO:0000259" key="8">
    <source>
        <dbReference type="PROSITE" id="PS52019"/>
    </source>
</evidence>
<dbReference type="RefSeq" id="WP_319979165.1">
    <property type="nucleotide sequence ID" value="NZ_JAXAVU010000013.1"/>
</dbReference>
<dbReference type="InterPro" id="IPR014043">
    <property type="entry name" value="Acyl_transferase_dom"/>
</dbReference>
<accession>A0ABU4V6X1</accession>
<protein>
    <submittedName>
        <fullName evidence="9">SDR family NAD(P)-dependent oxidoreductase</fullName>
    </submittedName>
</protein>
<dbReference type="Gene3D" id="3.40.50.720">
    <property type="entry name" value="NAD(P)-binding Rossmann-like Domain"/>
    <property type="match status" value="2"/>
</dbReference>
<dbReference type="Pfam" id="PF08240">
    <property type="entry name" value="ADH_N"/>
    <property type="match status" value="1"/>
</dbReference>
<dbReference type="Gene3D" id="1.10.1200.10">
    <property type="entry name" value="ACP-like"/>
    <property type="match status" value="1"/>
</dbReference>
<feature type="region of interest" description="C-terminal hotdog fold" evidence="5">
    <location>
        <begin position="1424"/>
        <end position="1559"/>
    </location>
</feature>
<dbReference type="Pfam" id="PF00109">
    <property type="entry name" value="ketoacyl-synt"/>
    <property type="match status" value="1"/>
</dbReference>
<comment type="caution">
    <text evidence="9">The sequence shown here is derived from an EMBL/GenBank/DDBJ whole genome shotgun (WGS) entry which is preliminary data.</text>
</comment>
<dbReference type="SMART" id="SM00822">
    <property type="entry name" value="PKS_KR"/>
    <property type="match status" value="1"/>
</dbReference>
<dbReference type="Gene3D" id="3.40.47.10">
    <property type="match status" value="1"/>
</dbReference>
<feature type="domain" description="Ketosynthase family 3 (KS3)" evidence="7">
    <location>
        <begin position="15"/>
        <end position="443"/>
    </location>
</feature>
<dbReference type="InterPro" id="IPR001227">
    <property type="entry name" value="Ac_transferase_dom_sf"/>
</dbReference>
<dbReference type="CDD" id="cd05195">
    <property type="entry name" value="enoyl_red"/>
    <property type="match status" value="1"/>
</dbReference>
<dbReference type="SUPFAM" id="SSF50129">
    <property type="entry name" value="GroES-like"/>
    <property type="match status" value="1"/>
</dbReference>
<dbReference type="InterPro" id="IPR016036">
    <property type="entry name" value="Malonyl_transacylase_ACP-bd"/>
</dbReference>
<dbReference type="SUPFAM" id="SSF55048">
    <property type="entry name" value="Probable ACP-binding domain of malonyl-CoA ACP transacylase"/>
    <property type="match status" value="1"/>
</dbReference>
<evidence type="ECO:0000313" key="10">
    <source>
        <dbReference type="Proteomes" id="UP001285352"/>
    </source>
</evidence>
<dbReference type="Pfam" id="PF13602">
    <property type="entry name" value="ADH_zinc_N_2"/>
    <property type="match status" value="1"/>
</dbReference>
<dbReference type="Pfam" id="PF14765">
    <property type="entry name" value="PS-DH"/>
    <property type="match status" value="1"/>
</dbReference>
<dbReference type="SMART" id="SM00826">
    <property type="entry name" value="PKS_DH"/>
    <property type="match status" value="1"/>
</dbReference>
<evidence type="ECO:0000256" key="2">
    <source>
        <dbReference type="ARBA" id="ARBA00022553"/>
    </source>
</evidence>
<dbReference type="Gene3D" id="3.10.129.110">
    <property type="entry name" value="Polyketide synthase dehydratase"/>
    <property type="match status" value="1"/>
</dbReference>
<dbReference type="SMART" id="SM00829">
    <property type="entry name" value="PKS_ER"/>
    <property type="match status" value="1"/>
</dbReference>
<dbReference type="InterPro" id="IPR020806">
    <property type="entry name" value="PKS_PP-bd"/>
</dbReference>
<dbReference type="InterPro" id="IPR049552">
    <property type="entry name" value="PKS_DH_N"/>
</dbReference>
<evidence type="ECO:0000256" key="1">
    <source>
        <dbReference type="ARBA" id="ARBA00022450"/>
    </source>
</evidence>
<dbReference type="Pfam" id="PF08659">
    <property type="entry name" value="KR"/>
    <property type="match status" value="1"/>
</dbReference>
<dbReference type="InterPro" id="IPR013154">
    <property type="entry name" value="ADH-like_N"/>
</dbReference>
<feature type="active site" description="Proton donor; for dehydratase activity" evidence="5">
    <location>
        <position position="1481"/>
    </location>
</feature>
<dbReference type="Pfam" id="PF00550">
    <property type="entry name" value="PP-binding"/>
    <property type="match status" value="1"/>
</dbReference>
<dbReference type="InterPro" id="IPR006162">
    <property type="entry name" value="Ppantetheine_attach_site"/>
</dbReference>
<evidence type="ECO:0000259" key="7">
    <source>
        <dbReference type="PROSITE" id="PS52004"/>
    </source>
</evidence>
<evidence type="ECO:0000259" key="6">
    <source>
        <dbReference type="PROSITE" id="PS50075"/>
    </source>
</evidence>
<dbReference type="InterPro" id="IPR020841">
    <property type="entry name" value="PKS_Beta-ketoAc_synthase_dom"/>
</dbReference>
<evidence type="ECO:0000256" key="4">
    <source>
        <dbReference type="ARBA" id="ARBA00023268"/>
    </source>
</evidence>
<keyword evidence="4" id="KW-0511">Multifunctional enzyme</keyword>
<dbReference type="EMBL" id="JAXAVU010000013">
    <property type="protein sequence ID" value="MDX8147107.1"/>
    <property type="molecule type" value="Genomic_DNA"/>
</dbReference>
<proteinExistence type="predicted"/>
<dbReference type="PROSITE" id="PS52019">
    <property type="entry name" value="PKS_MFAS_DH"/>
    <property type="match status" value="1"/>
</dbReference>
<organism evidence="9 10">
    <name type="scientific">Lentzea sokolovensis</name>
    <dbReference type="NCBI Taxonomy" id="3095429"/>
    <lineage>
        <taxon>Bacteria</taxon>
        <taxon>Bacillati</taxon>
        <taxon>Actinomycetota</taxon>
        <taxon>Actinomycetes</taxon>
        <taxon>Pseudonocardiales</taxon>
        <taxon>Pseudonocardiaceae</taxon>
        <taxon>Lentzea</taxon>
    </lineage>
</organism>
<dbReference type="Proteomes" id="UP001285352">
    <property type="component" value="Unassembled WGS sequence"/>
</dbReference>
<dbReference type="CDD" id="cd00833">
    <property type="entry name" value="PKS"/>
    <property type="match status" value="1"/>
</dbReference>
<keyword evidence="2" id="KW-0597">Phosphoprotein</keyword>
<dbReference type="SMART" id="SM00827">
    <property type="entry name" value="PKS_AT"/>
    <property type="match status" value="1"/>
</dbReference>
<dbReference type="Pfam" id="PF02801">
    <property type="entry name" value="Ketoacyl-synt_C"/>
    <property type="match status" value="1"/>
</dbReference>
<dbReference type="InterPro" id="IPR018201">
    <property type="entry name" value="Ketoacyl_synth_AS"/>
</dbReference>
<dbReference type="InterPro" id="IPR020843">
    <property type="entry name" value="ER"/>
</dbReference>
<dbReference type="PROSITE" id="PS52004">
    <property type="entry name" value="KS3_2"/>
    <property type="match status" value="1"/>
</dbReference>
<dbReference type="SUPFAM" id="SSF52151">
    <property type="entry name" value="FabD/lysophospholipase-like"/>
    <property type="match status" value="1"/>
</dbReference>
<dbReference type="SUPFAM" id="SSF51735">
    <property type="entry name" value="NAD(P)-binding Rossmann-fold domains"/>
    <property type="match status" value="3"/>
</dbReference>
<dbReference type="InterPro" id="IPR016035">
    <property type="entry name" value="Acyl_Trfase/lysoPLipase"/>
</dbReference>
<dbReference type="InterPro" id="IPR057326">
    <property type="entry name" value="KR_dom"/>
</dbReference>
<dbReference type="InterPro" id="IPR049900">
    <property type="entry name" value="PKS_mFAS_DH"/>
</dbReference>
<keyword evidence="10" id="KW-1185">Reference proteome</keyword>